<sequence length="215" mass="24578">MYFHAPSARAAPFRREYRDLDFVGLSAQRGAVQPFLARLGYKPDVPFNTLQGRRRLRYWDRAHDRPVDIFLDQIWMCHTIDLRDRLHEPEGVLTPADLLLTKMQIVKLNAKDLTDIVALLLDHPVGAGDGEVINAAYVARLLAGDWGFYRTLQLNMDRIRTALARLPAQTDAVGSRLAALWQAVEMHPKSLSWRLRARVGDRLPWYELPEPDEAG</sequence>
<evidence type="ECO:0000313" key="1">
    <source>
        <dbReference type="EMBL" id="TMI72540.1"/>
    </source>
</evidence>
<dbReference type="AlphaFoldDB" id="A0A537IMJ5"/>
<dbReference type="EMBL" id="VBAP01000086">
    <property type="protein sequence ID" value="TMI72540.1"/>
    <property type="molecule type" value="Genomic_DNA"/>
</dbReference>
<organism evidence="1 2">
    <name type="scientific">Candidatus Segetimicrobium genomatis</name>
    <dbReference type="NCBI Taxonomy" id="2569760"/>
    <lineage>
        <taxon>Bacteria</taxon>
        <taxon>Bacillati</taxon>
        <taxon>Candidatus Sysuimicrobiota</taxon>
        <taxon>Candidatus Sysuimicrobiia</taxon>
        <taxon>Candidatus Sysuimicrobiales</taxon>
        <taxon>Candidatus Segetimicrobiaceae</taxon>
        <taxon>Candidatus Segetimicrobium</taxon>
    </lineage>
</organism>
<evidence type="ECO:0000313" key="2">
    <source>
        <dbReference type="Proteomes" id="UP000318834"/>
    </source>
</evidence>
<name>A0A537IMJ5_9BACT</name>
<evidence type="ECO:0008006" key="3">
    <source>
        <dbReference type="Google" id="ProtNLM"/>
    </source>
</evidence>
<proteinExistence type="predicted"/>
<gene>
    <name evidence="1" type="ORF">E6H05_11070</name>
</gene>
<reference evidence="1 2" key="1">
    <citation type="journal article" date="2019" name="Nat. Microbiol.">
        <title>Mediterranean grassland soil C-N compound turnover is dependent on rainfall and depth, and is mediated by genomically divergent microorganisms.</title>
        <authorList>
            <person name="Diamond S."/>
            <person name="Andeer P.F."/>
            <person name="Li Z."/>
            <person name="Crits-Christoph A."/>
            <person name="Burstein D."/>
            <person name="Anantharaman K."/>
            <person name="Lane K.R."/>
            <person name="Thomas B.C."/>
            <person name="Pan C."/>
            <person name="Northen T.R."/>
            <person name="Banfield J.F."/>
        </authorList>
    </citation>
    <scope>NUCLEOTIDE SEQUENCE [LARGE SCALE GENOMIC DNA]</scope>
    <source>
        <strain evidence="1">NP_8</strain>
    </source>
</reference>
<accession>A0A537IMJ5</accession>
<comment type="caution">
    <text evidence="1">The sequence shown here is derived from an EMBL/GenBank/DDBJ whole genome shotgun (WGS) entry which is preliminary data.</text>
</comment>
<dbReference type="Proteomes" id="UP000318834">
    <property type="component" value="Unassembled WGS sequence"/>
</dbReference>
<protein>
    <recommendedName>
        <fullName evidence="3">Nucleotidyltransferase family protein</fullName>
    </recommendedName>
</protein>